<proteinExistence type="predicted"/>
<reference evidence="1 2" key="1">
    <citation type="submission" date="2014-04" db="EMBL/GenBank/DDBJ databases">
        <title>Aquimarina sp. 22II-S11-z7 Genome Sequencing.</title>
        <authorList>
            <person name="Lai Q."/>
        </authorList>
    </citation>
    <scope>NUCLEOTIDE SEQUENCE [LARGE SCALE GENOMIC DNA]</scope>
    <source>
        <strain evidence="1 2">22II-S11-z7</strain>
    </source>
</reference>
<dbReference type="Proteomes" id="UP000023541">
    <property type="component" value="Unassembled WGS sequence"/>
</dbReference>
<name>A0A023BZD4_9FLAO</name>
<accession>A0A023BZD4</accession>
<dbReference type="STRING" id="1317122.ATO12_00630"/>
<evidence type="ECO:0000313" key="1">
    <source>
        <dbReference type="EMBL" id="EZH75314.1"/>
    </source>
</evidence>
<dbReference type="RefSeq" id="WP_034237691.1">
    <property type="nucleotide sequence ID" value="NZ_AQRA01000001.1"/>
</dbReference>
<evidence type="ECO:0000313" key="2">
    <source>
        <dbReference type="Proteomes" id="UP000023541"/>
    </source>
</evidence>
<dbReference type="eggNOG" id="ENOG5031C8G">
    <property type="taxonomic scope" value="Bacteria"/>
</dbReference>
<comment type="caution">
    <text evidence="1">The sequence shown here is derived from an EMBL/GenBank/DDBJ whole genome shotgun (WGS) entry which is preliminary data.</text>
</comment>
<dbReference type="AlphaFoldDB" id="A0A023BZD4"/>
<organism evidence="1 2">
    <name type="scientific">Aquimarina atlantica</name>
    <dbReference type="NCBI Taxonomy" id="1317122"/>
    <lineage>
        <taxon>Bacteria</taxon>
        <taxon>Pseudomonadati</taxon>
        <taxon>Bacteroidota</taxon>
        <taxon>Flavobacteriia</taxon>
        <taxon>Flavobacteriales</taxon>
        <taxon>Flavobacteriaceae</taxon>
        <taxon>Aquimarina</taxon>
    </lineage>
</organism>
<dbReference type="OrthoDB" id="1433719at2"/>
<dbReference type="SUPFAM" id="SSF52266">
    <property type="entry name" value="SGNH hydrolase"/>
    <property type="match status" value="1"/>
</dbReference>
<dbReference type="EMBL" id="AQRA01000001">
    <property type="protein sequence ID" value="EZH75314.1"/>
    <property type="molecule type" value="Genomic_DNA"/>
</dbReference>
<protein>
    <submittedName>
        <fullName evidence="1">Uncharacterized protein</fullName>
    </submittedName>
</protein>
<keyword evidence="2" id="KW-1185">Reference proteome</keyword>
<sequence>MKLLLLKLGLFFIICLGIVSIVLVNSGGNVDYFYEKFTTPKTKSMIIGDSRSLQGIQPSVINAYFKDKGYDLPILNYSFTIAQALIGPPYNKSIFKKLDTTSTNGIFIISITPDMLTSHKDYNNEEGEFREIDQPPHNMNFVSMNPNYEYLVKNFSFFHFKGMFRKSSTLHKDGWLEETNLPKNKQVFEDWKKNQIALYLKDQEDFEVSDVRIQSLVTLIKKLDHYGDVYLVRMPISKEYLGYEEKYYPKFDTTIDSISKSNQVPYFDFNKMDMVYETYDGHHIDKFAGKKFTENLCKLIFLNKKK</sequence>
<gene>
    <name evidence="1" type="ORF">ATO12_00630</name>
</gene>